<protein>
    <recommendedName>
        <fullName evidence="8">L-glutamate gamma-semialdehyde dehydrogenase</fullName>
        <ecNumber evidence="3">1.2.1.88</ecNumber>
    </recommendedName>
    <alternativeName>
        <fullName evidence="8">L-glutamate gamma-semialdehyde dehydrogenase</fullName>
    </alternativeName>
</protein>
<evidence type="ECO:0000313" key="13">
    <source>
        <dbReference type="Proteomes" id="UP001163105"/>
    </source>
</evidence>
<evidence type="ECO:0000256" key="6">
    <source>
        <dbReference type="ARBA" id="ARBA00023062"/>
    </source>
</evidence>
<evidence type="ECO:0000259" key="11">
    <source>
        <dbReference type="SMART" id="SM00906"/>
    </source>
</evidence>
<name>A0AB34FQ70_9HYPO</name>
<keyword evidence="13" id="KW-1185">Reference proteome</keyword>
<comment type="pathway">
    <text evidence="1">Amino-acid degradation; L-proline degradation into L-glutamate; L-glutamate from L-proline: step 2/2.</text>
</comment>
<dbReference type="InterPro" id="IPR016161">
    <property type="entry name" value="Ald_DH/histidinol_DH"/>
</dbReference>
<evidence type="ECO:0000256" key="1">
    <source>
        <dbReference type="ARBA" id="ARBA00004786"/>
    </source>
</evidence>
<comment type="similarity">
    <text evidence="2">Belongs to the aldehyde dehydrogenase family.</text>
</comment>
<evidence type="ECO:0000256" key="3">
    <source>
        <dbReference type="ARBA" id="ARBA00012884"/>
    </source>
</evidence>
<dbReference type="EC" id="1.2.1.88" evidence="3"/>
<dbReference type="PANTHER" id="PTHR42862">
    <property type="entry name" value="DELTA-1-PYRROLINE-5-CARBOXYLATE DEHYDROGENASE 1, ISOFORM A-RELATED"/>
    <property type="match status" value="1"/>
</dbReference>
<dbReference type="InterPro" id="IPR016162">
    <property type="entry name" value="Ald_DH_N"/>
</dbReference>
<evidence type="ECO:0000256" key="9">
    <source>
        <dbReference type="ARBA" id="ARBA00048142"/>
    </source>
</evidence>
<organism evidence="12 13">
    <name type="scientific">Purpureocillium lavendulum</name>
    <dbReference type="NCBI Taxonomy" id="1247861"/>
    <lineage>
        <taxon>Eukaryota</taxon>
        <taxon>Fungi</taxon>
        <taxon>Dikarya</taxon>
        <taxon>Ascomycota</taxon>
        <taxon>Pezizomycotina</taxon>
        <taxon>Sordariomycetes</taxon>
        <taxon>Hypocreomycetidae</taxon>
        <taxon>Hypocreales</taxon>
        <taxon>Ophiocordycipitaceae</taxon>
        <taxon>Purpureocillium</taxon>
    </lineage>
</organism>
<dbReference type="PANTHER" id="PTHR42862:SF1">
    <property type="entry name" value="DELTA-1-PYRROLINE-5-CARBOXYLATE DEHYDROGENASE 2, ISOFORM A-RELATED"/>
    <property type="match status" value="1"/>
</dbReference>
<feature type="region of interest" description="Disordered" evidence="10">
    <location>
        <begin position="1"/>
        <end position="22"/>
    </location>
</feature>
<sequence>MAQGMEPEVALENGQSCQDGPENVGQEVQVASVGDTSQHGSLESDVSSLINPFSSGPSAFMTSESGRIFYLGTSSNWSFTRRLLSVTYEHVHKRPIPPTALLFDGETYDLGWQSDRAATSAAALPTIDYATHLVNTVRFHCGQVFHLFDEDVFMGHLHDHYADSMQRAPDRDLWLIHFQLILAFGKAFATKPRHGSRPPGVGFFVNALHLLPNMTVLWKDPVQAIEILCCIALYLHCIDYRSSAYNYIGQAVRMAMSQGLHTDVPTEQLGEPIVQRYRKVWWTVYVLDREMTSLMGLPQSVRDEDVHTQLPTFQGDAFRTAAFIMRTKLSHFIASIDRAVYRPDGRLDNNFLMRTKDALAGLAGLTDELHQRFPLLLDNDESGISRLSAHLHLLYHQMCLDSSQHVVSILECLQHQETFLSFDLEALFISTTNILVAPTLYPDSAASWAQWRHKAHVVYDELSRSGNLIAQAEQSELERLGQMLDNIDAGSPRNASAPPPNYTESSVAHSEPRPSDLHPPLAMPPTPLPGGSVFDENYFGTELSAAQIMDMLTSPPQSPLSPSGVALFHLHRDMGCLPPAPIRSVIHDPAIGNILNPWPESPVMTTTEEPVPERLVDERPVLERRQRVLQQPPDFDFILEELRLGIRLKEEPQITGVRHGYPTQGGCLVVGELDVRDGPRFGYDARRQFRDELRCLRPGSDDHEPRAVDTPARCLRPDGHLSRGAVSVDDLGDITVRAEEEAHPAPSGLSIRRRERIGRVRIPVEAVQIPVPARERAVLVLPDLVHDGVPAVEANNMGLRGGVLIRRRLEAAQRGGGLFRSRVGDAVQETGLVENGSSYSARTILFRSLAAEKRGGICVSFSRTVTLSKPACERCSAVDRPKAPPPTTTTGSDLEMPMVVPAEPGSIWQTARLEQSASRWYRASRAWSDLICPCLPACTRTSWLGGEQQHVGDIGSDQLESCRCNTAGGWPSDCPLDGATHGVHRGAFRWVGQIGTGPDRLEMAILGLAAARITPSTRGSVPGLRASRAGWQLRTKTTAPFRLPDERNEPNLEYRRGSPERQKVQEALARMRSSLPLKSQIHYNGRAQDAPRSLDQVLPAEHGTVFTNYPVASRAQVSGAIASALAAKRDWENTPFVDRASVFLRAAELVTGKYRYDLVAATMLGQGKNVWQAEIDAAAELADFFRLHCNYAADILGRQPTRGSDGMWTRTEYRPLEGFVYAVSPFNFTALGGSLVSAPALMGNVVLWKPSQYNIYASALVYNILLEAGLPQDVIQFVPGDAVEVTDEVLAHRDFAGLNFIGSSDVFRSIYARIGQGIGNKTYREFPRVVGETSGKNFHLLHPSADIPSAVNHTIRGAFEYQGQKCSATSRVYVPESRAGEFISGLKAGVEKISIGSPEQDFEAFMGPVIHKHSFDKIKGIIDAANKDPSLKLLAGGTYDGSVGYYVNPTVYQAQSPDHKLFNQEIFGPVLAVYVYKDKEWSSILKSVDENGGGLALTGAVFATDRKAIREAEDTLRYSSGNFYINCKTTAALIGQQTFGGARASGTNDKAGSPDVLRRFTSPRTVKEEFGPLDRFTYPSNE</sequence>
<dbReference type="GO" id="GO:0003677">
    <property type="term" value="F:DNA binding"/>
    <property type="evidence" value="ECO:0007669"/>
    <property type="project" value="InterPro"/>
</dbReference>
<keyword evidence="5" id="KW-0520">NAD</keyword>
<dbReference type="PROSITE" id="PS00070">
    <property type="entry name" value="ALDEHYDE_DEHYDR_CYS"/>
    <property type="match status" value="1"/>
</dbReference>
<evidence type="ECO:0000256" key="8">
    <source>
        <dbReference type="ARBA" id="ARBA00032259"/>
    </source>
</evidence>
<dbReference type="FunFam" id="3.40.605.10:FF:000006">
    <property type="entry name" value="1-pyrroline-5-carboxylate dehydrogenase"/>
    <property type="match status" value="1"/>
</dbReference>
<dbReference type="GO" id="GO:0003842">
    <property type="term" value="F:L-glutamate gamma-semialdehyde dehydrogenase activity"/>
    <property type="evidence" value="ECO:0007669"/>
    <property type="project" value="UniProtKB-EC"/>
</dbReference>
<proteinExistence type="inferred from homology"/>
<feature type="region of interest" description="Disordered" evidence="10">
    <location>
        <begin position="878"/>
        <end position="898"/>
    </location>
</feature>
<dbReference type="Gene3D" id="3.40.309.10">
    <property type="entry name" value="Aldehyde Dehydrogenase, Chain A, domain 2"/>
    <property type="match status" value="1"/>
</dbReference>
<evidence type="ECO:0000256" key="10">
    <source>
        <dbReference type="SAM" id="MobiDB-lite"/>
    </source>
</evidence>
<dbReference type="InterPro" id="IPR016163">
    <property type="entry name" value="Ald_DH_C"/>
</dbReference>
<dbReference type="CDD" id="cd12148">
    <property type="entry name" value="fungal_TF_MHR"/>
    <property type="match status" value="1"/>
</dbReference>
<dbReference type="NCBIfam" id="TIGR01236">
    <property type="entry name" value="D1pyr5carbox1"/>
    <property type="match status" value="1"/>
</dbReference>
<dbReference type="InterPro" id="IPR050485">
    <property type="entry name" value="Proline_metab_enzyme"/>
</dbReference>
<evidence type="ECO:0000256" key="5">
    <source>
        <dbReference type="ARBA" id="ARBA00023027"/>
    </source>
</evidence>
<dbReference type="Proteomes" id="UP001163105">
    <property type="component" value="Unassembled WGS sequence"/>
</dbReference>
<dbReference type="Pfam" id="PF00171">
    <property type="entry name" value="Aldedh"/>
    <property type="match status" value="1"/>
</dbReference>
<dbReference type="FunFam" id="3.40.309.10:FF:000005">
    <property type="entry name" value="1-pyrroline-5-carboxylate dehydrogenase 1"/>
    <property type="match status" value="1"/>
</dbReference>
<evidence type="ECO:0000256" key="7">
    <source>
        <dbReference type="ARBA" id="ARBA00023242"/>
    </source>
</evidence>
<keyword evidence="6" id="KW-0642">Proline metabolism</keyword>
<keyword evidence="4" id="KW-0560">Oxidoreductase</keyword>
<dbReference type="SUPFAM" id="SSF53720">
    <property type="entry name" value="ALDH-like"/>
    <property type="match status" value="1"/>
</dbReference>
<dbReference type="GO" id="GO:0008270">
    <property type="term" value="F:zinc ion binding"/>
    <property type="evidence" value="ECO:0007669"/>
    <property type="project" value="InterPro"/>
</dbReference>
<evidence type="ECO:0000313" key="12">
    <source>
        <dbReference type="EMBL" id="KAJ6441292.1"/>
    </source>
</evidence>
<evidence type="ECO:0000256" key="4">
    <source>
        <dbReference type="ARBA" id="ARBA00023002"/>
    </source>
</evidence>
<evidence type="ECO:0000256" key="2">
    <source>
        <dbReference type="ARBA" id="ARBA00009986"/>
    </source>
</evidence>
<reference evidence="12" key="1">
    <citation type="submission" date="2023-01" db="EMBL/GenBank/DDBJ databases">
        <title>The growth and conidiation of Purpureocillium lavendulum are regulated by nitrogen source and histone H3K14 acetylation.</title>
        <authorList>
            <person name="Tang P."/>
            <person name="Han J."/>
            <person name="Zhang C."/>
            <person name="Tang P."/>
            <person name="Qi F."/>
            <person name="Zhang K."/>
            <person name="Liang L."/>
        </authorList>
    </citation>
    <scope>NUCLEOTIDE SEQUENCE</scope>
    <source>
        <strain evidence="12">YMF1.00683</strain>
    </source>
</reference>
<dbReference type="Pfam" id="PF04082">
    <property type="entry name" value="Fungal_trans"/>
    <property type="match status" value="1"/>
</dbReference>
<comment type="catalytic activity">
    <reaction evidence="9">
        <text>L-glutamate 5-semialdehyde + NAD(+) + H2O = L-glutamate + NADH + 2 H(+)</text>
        <dbReference type="Rhea" id="RHEA:30235"/>
        <dbReference type="ChEBI" id="CHEBI:15377"/>
        <dbReference type="ChEBI" id="CHEBI:15378"/>
        <dbReference type="ChEBI" id="CHEBI:29985"/>
        <dbReference type="ChEBI" id="CHEBI:57540"/>
        <dbReference type="ChEBI" id="CHEBI:57945"/>
        <dbReference type="ChEBI" id="CHEBI:58066"/>
        <dbReference type="EC" id="1.2.1.88"/>
    </reaction>
</comment>
<dbReference type="SMART" id="SM00906">
    <property type="entry name" value="Fungal_trans"/>
    <property type="match status" value="1"/>
</dbReference>
<feature type="region of interest" description="Disordered" evidence="10">
    <location>
        <begin position="486"/>
        <end position="535"/>
    </location>
</feature>
<dbReference type="InterPro" id="IPR016160">
    <property type="entry name" value="Ald_DH_CS_CYS"/>
</dbReference>
<feature type="domain" description="Xylanolytic transcriptional activator regulatory" evidence="11">
    <location>
        <begin position="244"/>
        <end position="317"/>
    </location>
</feature>
<gene>
    <name evidence="12" type="ORF">O9K51_07088</name>
</gene>
<dbReference type="Gene3D" id="3.40.605.10">
    <property type="entry name" value="Aldehyde Dehydrogenase, Chain A, domain 1"/>
    <property type="match status" value="1"/>
</dbReference>
<dbReference type="GO" id="GO:0010133">
    <property type="term" value="P:L-proline catabolic process to L-glutamate"/>
    <property type="evidence" value="ECO:0007669"/>
    <property type="project" value="InterPro"/>
</dbReference>
<comment type="caution">
    <text evidence="12">The sequence shown here is derived from an EMBL/GenBank/DDBJ whole genome shotgun (WGS) entry which is preliminary data.</text>
</comment>
<dbReference type="GO" id="GO:0006351">
    <property type="term" value="P:DNA-templated transcription"/>
    <property type="evidence" value="ECO:0007669"/>
    <property type="project" value="InterPro"/>
</dbReference>
<dbReference type="InterPro" id="IPR015590">
    <property type="entry name" value="Aldehyde_DH_dom"/>
</dbReference>
<dbReference type="GO" id="GO:0005759">
    <property type="term" value="C:mitochondrial matrix"/>
    <property type="evidence" value="ECO:0007669"/>
    <property type="project" value="TreeGrafter"/>
</dbReference>
<accession>A0AB34FQ70</accession>
<dbReference type="InterPro" id="IPR005931">
    <property type="entry name" value="P5CDH/ALDH4A1"/>
</dbReference>
<keyword evidence="7" id="KW-0539">Nucleus</keyword>
<dbReference type="EMBL" id="JAQHRD010000005">
    <property type="protein sequence ID" value="KAJ6441292.1"/>
    <property type="molecule type" value="Genomic_DNA"/>
</dbReference>
<dbReference type="InterPro" id="IPR007219">
    <property type="entry name" value="XnlR_reg_dom"/>
</dbReference>